<gene>
    <name evidence="13" type="ORF">TSACC_22995</name>
</gene>
<dbReference type="Gene3D" id="1.10.287.130">
    <property type="match status" value="1"/>
</dbReference>
<dbReference type="InterPro" id="IPR005467">
    <property type="entry name" value="His_kinase_dom"/>
</dbReference>
<dbReference type="CDD" id="cd00082">
    <property type="entry name" value="HisKA"/>
    <property type="match status" value="1"/>
</dbReference>
<comment type="catalytic activity">
    <reaction evidence="1">
        <text>ATP + protein L-histidine = ADP + protein N-phospho-L-histidine.</text>
        <dbReference type="EC" id="2.7.13.3"/>
    </reaction>
</comment>
<dbReference type="SMART" id="SM00388">
    <property type="entry name" value="HisKA"/>
    <property type="match status" value="1"/>
</dbReference>
<evidence type="ECO:0000256" key="10">
    <source>
        <dbReference type="ARBA" id="ARBA00023012"/>
    </source>
</evidence>
<keyword evidence="5" id="KW-0597">Phosphoprotein</keyword>
<keyword evidence="7" id="KW-0547">Nucleotide-binding</keyword>
<evidence type="ECO:0000256" key="2">
    <source>
        <dbReference type="ARBA" id="ARBA00004236"/>
    </source>
</evidence>
<dbReference type="InterPro" id="IPR004358">
    <property type="entry name" value="Sig_transdc_His_kin-like_C"/>
</dbReference>
<dbReference type="PROSITE" id="PS50109">
    <property type="entry name" value="HIS_KIN"/>
    <property type="match status" value="1"/>
</dbReference>
<evidence type="ECO:0000256" key="8">
    <source>
        <dbReference type="ARBA" id="ARBA00022777"/>
    </source>
</evidence>
<dbReference type="Proteomes" id="UP000076023">
    <property type="component" value="Unassembled WGS sequence"/>
</dbReference>
<dbReference type="InterPro" id="IPR050736">
    <property type="entry name" value="Sensor_HK_Regulatory"/>
</dbReference>
<dbReference type="InterPro" id="IPR018771">
    <property type="entry name" value="PocR_dom"/>
</dbReference>
<dbReference type="EC" id="2.7.13.3" evidence="3"/>
<evidence type="ECO:0000313" key="13">
    <source>
        <dbReference type="EMBL" id="GAT34564.1"/>
    </source>
</evidence>
<dbReference type="SMART" id="SM00387">
    <property type="entry name" value="HATPase_c"/>
    <property type="match status" value="1"/>
</dbReference>
<dbReference type="GO" id="GO:0005886">
    <property type="term" value="C:plasma membrane"/>
    <property type="evidence" value="ECO:0007669"/>
    <property type="project" value="UniProtKB-SubCell"/>
</dbReference>
<comment type="caution">
    <text evidence="13">The sequence shown here is derived from an EMBL/GenBank/DDBJ whole genome shotgun (WGS) entry which is preliminary data.</text>
</comment>
<keyword evidence="6" id="KW-0808">Transferase</keyword>
<evidence type="ECO:0000256" key="9">
    <source>
        <dbReference type="ARBA" id="ARBA00022840"/>
    </source>
</evidence>
<dbReference type="InParanoid" id="A0A146GCQ0"/>
<name>A0A146GCQ0_TERSA</name>
<dbReference type="SUPFAM" id="SSF47384">
    <property type="entry name" value="Homodimeric domain of signal transducing histidine kinase"/>
    <property type="match status" value="1"/>
</dbReference>
<dbReference type="FunCoup" id="A0A146GCQ0">
    <property type="interactions" value="149"/>
</dbReference>
<comment type="subcellular location">
    <subcellularLocation>
        <location evidence="2">Cell membrane</location>
    </subcellularLocation>
</comment>
<dbReference type="FunFam" id="3.30.565.10:FF:000023">
    <property type="entry name" value="PAS domain-containing sensor histidine kinase"/>
    <property type="match status" value="1"/>
</dbReference>
<keyword evidence="10" id="KW-0902">Two-component regulatory system</keyword>
<dbReference type="EMBL" id="BDCO01000002">
    <property type="protein sequence ID" value="GAT34564.1"/>
    <property type="molecule type" value="Genomic_DNA"/>
</dbReference>
<evidence type="ECO:0000259" key="12">
    <source>
        <dbReference type="PROSITE" id="PS50109"/>
    </source>
</evidence>
<dbReference type="PANTHER" id="PTHR43711:SF31">
    <property type="entry name" value="HISTIDINE KINASE"/>
    <property type="match status" value="1"/>
</dbReference>
<reference evidence="14" key="1">
    <citation type="journal article" date="2017" name="Genome Announc.">
        <title>Draft Genome Sequence of Terrimicrobium sacchariphilum NM-5T, a Facultative Anaerobic Soil Bacterium of the Class Spartobacteria.</title>
        <authorList>
            <person name="Qiu Y.L."/>
            <person name="Tourlousse D.M."/>
            <person name="Matsuura N."/>
            <person name="Ohashi A."/>
            <person name="Sekiguchi Y."/>
        </authorList>
    </citation>
    <scope>NUCLEOTIDE SEQUENCE [LARGE SCALE GENOMIC DNA]</scope>
    <source>
        <strain evidence="14">NM-5</strain>
    </source>
</reference>
<dbReference type="Pfam" id="PF02518">
    <property type="entry name" value="HATPase_c"/>
    <property type="match status" value="1"/>
</dbReference>
<dbReference type="SUPFAM" id="SSF55874">
    <property type="entry name" value="ATPase domain of HSP90 chaperone/DNA topoisomerase II/histidine kinase"/>
    <property type="match status" value="1"/>
</dbReference>
<dbReference type="InterPro" id="IPR003661">
    <property type="entry name" value="HisK_dim/P_dom"/>
</dbReference>
<keyword evidence="4" id="KW-1003">Cell membrane</keyword>
<dbReference type="Gene3D" id="3.30.565.10">
    <property type="entry name" value="Histidine kinase-like ATPase, C-terminal domain"/>
    <property type="match status" value="1"/>
</dbReference>
<dbReference type="InterPro" id="IPR036890">
    <property type="entry name" value="HATPase_C_sf"/>
</dbReference>
<evidence type="ECO:0000256" key="4">
    <source>
        <dbReference type="ARBA" id="ARBA00022475"/>
    </source>
</evidence>
<dbReference type="GO" id="GO:0000155">
    <property type="term" value="F:phosphorelay sensor kinase activity"/>
    <property type="evidence" value="ECO:0007669"/>
    <property type="project" value="InterPro"/>
</dbReference>
<evidence type="ECO:0000256" key="5">
    <source>
        <dbReference type="ARBA" id="ARBA00022553"/>
    </source>
</evidence>
<keyword evidence="11" id="KW-0472">Membrane</keyword>
<dbReference type="Pfam" id="PF00512">
    <property type="entry name" value="HisKA"/>
    <property type="match status" value="1"/>
</dbReference>
<proteinExistence type="predicted"/>
<evidence type="ECO:0000256" key="3">
    <source>
        <dbReference type="ARBA" id="ARBA00012438"/>
    </source>
</evidence>
<evidence type="ECO:0000256" key="6">
    <source>
        <dbReference type="ARBA" id="ARBA00022679"/>
    </source>
</evidence>
<dbReference type="InterPro" id="IPR003594">
    <property type="entry name" value="HATPase_dom"/>
</dbReference>
<dbReference type="PRINTS" id="PR00344">
    <property type="entry name" value="BCTRLSENSOR"/>
</dbReference>
<dbReference type="InterPro" id="IPR036097">
    <property type="entry name" value="HisK_dim/P_sf"/>
</dbReference>
<dbReference type="PANTHER" id="PTHR43711">
    <property type="entry name" value="TWO-COMPONENT HISTIDINE KINASE"/>
    <property type="match status" value="1"/>
</dbReference>
<evidence type="ECO:0000256" key="11">
    <source>
        <dbReference type="ARBA" id="ARBA00023136"/>
    </source>
</evidence>
<dbReference type="CDD" id="cd16922">
    <property type="entry name" value="HATPase_EvgS-ArcB-TorS-like"/>
    <property type="match status" value="1"/>
</dbReference>
<dbReference type="OrthoDB" id="9790669at2"/>
<keyword evidence="14" id="KW-1185">Reference proteome</keyword>
<sequence>MSTASAESASSGRETDLPLADRVQPLIGVAEWEPVLQRFAAATGLTLVLCDDLGEPLSPPWVGNPLGEVLVRFGAWSEGGCLRDSARSAVARCLRDEATHFATVGILSFAAIPVSGGDGFRGCLLAGWIFTDFPEPVSTDRFARDLGLPFLELWQVVRQVSPVGSEKLRMYADLFEIVAVEIAGRRHREARHHEEMTSLLERERRLEEESRAKDQFFALASHELRNPLMPVLGWIPLVRTYCERNQIDEAWKGLDIIERNVRQQLHLIGEMLDLSRLLVGKVVLEPENVEPANAVREALESASAALQDRRLSLAMELQDHLPPVYADRQRLLQCLSNLAANAIKFTPDGGRIVIGAHMRSGAVEFHVADTGIGLQPEELQSIFKPFSQGEEGRAGRFGGLGIGLSVVRNLVELHGGQVRAESAGPGQGATFFITLPASRATGMPARPAVSETAS</sequence>
<feature type="domain" description="Histidine kinase" evidence="12">
    <location>
        <begin position="219"/>
        <end position="439"/>
    </location>
</feature>
<evidence type="ECO:0000313" key="14">
    <source>
        <dbReference type="Proteomes" id="UP000076023"/>
    </source>
</evidence>
<evidence type="ECO:0000256" key="7">
    <source>
        <dbReference type="ARBA" id="ARBA00022741"/>
    </source>
</evidence>
<dbReference type="STRING" id="690879.TSACC_22995"/>
<keyword evidence="8 13" id="KW-0418">Kinase</keyword>
<dbReference type="GO" id="GO:0005524">
    <property type="term" value="F:ATP binding"/>
    <property type="evidence" value="ECO:0007669"/>
    <property type="project" value="UniProtKB-KW"/>
</dbReference>
<organism evidence="13 14">
    <name type="scientific">Terrimicrobium sacchariphilum</name>
    <dbReference type="NCBI Taxonomy" id="690879"/>
    <lineage>
        <taxon>Bacteria</taxon>
        <taxon>Pseudomonadati</taxon>
        <taxon>Verrucomicrobiota</taxon>
        <taxon>Terrimicrobiia</taxon>
        <taxon>Terrimicrobiales</taxon>
        <taxon>Terrimicrobiaceae</taxon>
        <taxon>Terrimicrobium</taxon>
    </lineage>
</organism>
<accession>A0A146GCQ0</accession>
<dbReference type="Pfam" id="PF10114">
    <property type="entry name" value="PocR"/>
    <property type="match status" value="1"/>
</dbReference>
<keyword evidence="9" id="KW-0067">ATP-binding</keyword>
<evidence type="ECO:0000256" key="1">
    <source>
        <dbReference type="ARBA" id="ARBA00000085"/>
    </source>
</evidence>
<dbReference type="AlphaFoldDB" id="A0A146GCQ0"/>
<protein>
    <recommendedName>
        <fullName evidence="3">histidine kinase</fullName>
        <ecNumber evidence="3">2.7.13.3</ecNumber>
    </recommendedName>
</protein>